<dbReference type="InterPro" id="IPR037185">
    <property type="entry name" value="EmrE-like"/>
</dbReference>
<accession>A0A7W9Q5K5</accession>
<feature type="compositionally biased region" description="Pro residues" evidence="8">
    <location>
        <begin position="160"/>
        <end position="173"/>
    </location>
</feature>
<feature type="transmembrane region" description="Helical" evidence="9">
    <location>
        <begin position="138"/>
        <end position="157"/>
    </location>
</feature>
<keyword evidence="4 7" id="KW-0812">Transmembrane</keyword>
<dbReference type="FunFam" id="1.10.3730.20:FF:000001">
    <property type="entry name" value="Quaternary ammonium compound resistance transporter SugE"/>
    <property type="match status" value="1"/>
</dbReference>
<comment type="caution">
    <text evidence="10">The sequence shown here is derived from an EMBL/GenBank/DDBJ whole genome shotgun (WGS) entry which is preliminary data.</text>
</comment>
<feature type="region of interest" description="Disordered" evidence="8">
    <location>
        <begin position="1"/>
        <end position="23"/>
    </location>
</feature>
<protein>
    <submittedName>
        <fullName evidence="10">Multidrug transporter EmrE-like cation transporter</fullName>
    </submittedName>
</protein>
<sequence length="188" mass="19236">MHLLRSLASSLPDEMSEGSSTEPLFPSPTYAPELLPGDQSARDAPPRPRPGSTAVAWIYLLIAAAFEVVFALSTNATEGFTRLWPSLLTVVTATGGVFFLSLALKTLDVGVGYTIWTGLGSLGALSLGAVIYDEGFGLGKVVSFLAIVGGVISLKLTDRPAPPSADSPAPTPPDTTGTAGTAGAPVAH</sequence>
<reference evidence="10 11" key="1">
    <citation type="submission" date="2020-08" db="EMBL/GenBank/DDBJ databases">
        <title>Genomic Encyclopedia of Type Strains, Phase III (KMG-III): the genomes of soil and plant-associated and newly described type strains.</title>
        <authorList>
            <person name="Whitman W."/>
        </authorList>
    </citation>
    <scope>NUCLEOTIDE SEQUENCE [LARGE SCALE GENOMIC DNA]</scope>
    <source>
        <strain evidence="10 11">CECT 8305</strain>
    </source>
</reference>
<proteinExistence type="inferred from homology"/>
<keyword evidence="6 9" id="KW-0472">Membrane</keyword>
<evidence type="ECO:0000256" key="2">
    <source>
        <dbReference type="ARBA" id="ARBA00022448"/>
    </source>
</evidence>
<organism evidence="10 11">
    <name type="scientific">Streptomyces zagrosensis</name>
    <dbReference type="NCBI Taxonomy" id="1042984"/>
    <lineage>
        <taxon>Bacteria</taxon>
        <taxon>Bacillati</taxon>
        <taxon>Actinomycetota</taxon>
        <taxon>Actinomycetes</taxon>
        <taxon>Kitasatosporales</taxon>
        <taxon>Streptomycetaceae</taxon>
        <taxon>Streptomyces</taxon>
    </lineage>
</organism>
<keyword evidence="11" id="KW-1185">Reference proteome</keyword>
<dbReference type="InterPro" id="IPR045324">
    <property type="entry name" value="Small_multidrug_res"/>
</dbReference>
<keyword evidence="3" id="KW-1003">Cell membrane</keyword>
<comment type="similarity">
    <text evidence="7">Belongs to the drug/metabolite transporter (DMT) superfamily. Small multidrug resistance (SMR) (TC 2.A.7.1) family.</text>
</comment>
<keyword evidence="5 9" id="KW-1133">Transmembrane helix</keyword>
<evidence type="ECO:0000256" key="1">
    <source>
        <dbReference type="ARBA" id="ARBA00004651"/>
    </source>
</evidence>
<evidence type="ECO:0000256" key="7">
    <source>
        <dbReference type="RuleBase" id="RU003942"/>
    </source>
</evidence>
<dbReference type="Gene3D" id="1.10.3730.20">
    <property type="match status" value="1"/>
</dbReference>
<keyword evidence="2" id="KW-0813">Transport</keyword>
<evidence type="ECO:0000313" key="10">
    <source>
        <dbReference type="EMBL" id="MBB5934043.1"/>
    </source>
</evidence>
<evidence type="ECO:0000313" key="11">
    <source>
        <dbReference type="Proteomes" id="UP000588098"/>
    </source>
</evidence>
<dbReference type="Proteomes" id="UP000588098">
    <property type="component" value="Unassembled WGS sequence"/>
</dbReference>
<feature type="compositionally biased region" description="Low complexity" evidence="8">
    <location>
        <begin position="174"/>
        <end position="188"/>
    </location>
</feature>
<evidence type="ECO:0000256" key="9">
    <source>
        <dbReference type="SAM" id="Phobius"/>
    </source>
</evidence>
<evidence type="ECO:0000256" key="6">
    <source>
        <dbReference type="ARBA" id="ARBA00023136"/>
    </source>
</evidence>
<dbReference type="RefSeq" id="WP_246494204.1">
    <property type="nucleotide sequence ID" value="NZ_JACHJL010000002.1"/>
</dbReference>
<evidence type="ECO:0000256" key="4">
    <source>
        <dbReference type="ARBA" id="ARBA00022692"/>
    </source>
</evidence>
<feature type="transmembrane region" description="Helical" evidence="9">
    <location>
        <begin position="84"/>
        <end position="104"/>
    </location>
</feature>
<feature type="region of interest" description="Disordered" evidence="8">
    <location>
        <begin position="159"/>
        <end position="188"/>
    </location>
</feature>
<evidence type="ECO:0000256" key="8">
    <source>
        <dbReference type="SAM" id="MobiDB-lite"/>
    </source>
</evidence>
<dbReference type="PANTHER" id="PTHR30561">
    <property type="entry name" value="SMR FAMILY PROTON-DEPENDENT DRUG EFFLUX TRANSPORTER SUGE"/>
    <property type="match status" value="1"/>
</dbReference>
<evidence type="ECO:0000256" key="5">
    <source>
        <dbReference type="ARBA" id="ARBA00022989"/>
    </source>
</evidence>
<feature type="transmembrane region" description="Helical" evidence="9">
    <location>
        <begin position="111"/>
        <end position="132"/>
    </location>
</feature>
<dbReference type="GO" id="GO:0022857">
    <property type="term" value="F:transmembrane transporter activity"/>
    <property type="evidence" value="ECO:0007669"/>
    <property type="project" value="InterPro"/>
</dbReference>
<dbReference type="Pfam" id="PF00893">
    <property type="entry name" value="Multi_Drug_Res"/>
    <property type="match status" value="1"/>
</dbReference>
<dbReference type="AlphaFoldDB" id="A0A7W9Q5K5"/>
<comment type="subcellular location">
    <subcellularLocation>
        <location evidence="1 7">Cell membrane</location>
        <topology evidence="1 7">Multi-pass membrane protein</topology>
    </subcellularLocation>
</comment>
<dbReference type="PANTHER" id="PTHR30561:SF0">
    <property type="entry name" value="GUANIDINIUM EXPORTER"/>
    <property type="match status" value="1"/>
</dbReference>
<dbReference type="InterPro" id="IPR000390">
    <property type="entry name" value="Small_drug/metabolite_transptr"/>
</dbReference>
<feature type="transmembrane region" description="Helical" evidence="9">
    <location>
        <begin position="54"/>
        <end position="72"/>
    </location>
</feature>
<dbReference type="EMBL" id="JACHJL010000002">
    <property type="protein sequence ID" value="MBB5934043.1"/>
    <property type="molecule type" value="Genomic_DNA"/>
</dbReference>
<name>A0A7W9Q5K5_9ACTN</name>
<gene>
    <name evidence="10" type="ORF">FHS42_001069</name>
</gene>
<dbReference type="SUPFAM" id="SSF103481">
    <property type="entry name" value="Multidrug resistance efflux transporter EmrE"/>
    <property type="match status" value="1"/>
</dbReference>
<dbReference type="GO" id="GO:0005886">
    <property type="term" value="C:plasma membrane"/>
    <property type="evidence" value="ECO:0007669"/>
    <property type="project" value="UniProtKB-SubCell"/>
</dbReference>
<evidence type="ECO:0000256" key="3">
    <source>
        <dbReference type="ARBA" id="ARBA00022475"/>
    </source>
</evidence>